<reference evidence="3" key="1">
    <citation type="journal article" date="2019" name="Int. J. Syst. Evol. Microbiol.">
        <title>The Global Catalogue of Microorganisms (GCM) 10K type strain sequencing project: providing services to taxonomists for standard genome sequencing and annotation.</title>
        <authorList>
            <consortium name="The Broad Institute Genomics Platform"/>
            <consortium name="The Broad Institute Genome Sequencing Center for Infectious Disease"/>
            <person name="Wu L."/>
            <person name="Ma J."/>
        </authorList>
    </citation>
    <scope>NUCLEOTIDE SEQUENCE [LARGE SCALE GENOMIC DNA]</scope>
    <source>
        <strain evidence="3">CGMCC 1.15394</strain>
    </source>
</reference>
<organism evidence="2 3">
    <name type="scientific">Pseudoalteromonas gelatinilytica</name>
    <dbReference type="NCBI Taxonomy" id="1703256"/>
    <lineage>
        <taxon>Bacteria</taxon>
        <taxon>Pseudomonadati</taxon>
        <taxon>Pseudomonadota</taxon>
        <taxon>Gammaproteobacteria</taxon>
        <taxon>Alteromonadales</taxon>
        <taxon>Pseudoalteromonadaceae</taxon>
        <taxon>Pseudoalteromonas</taxon>
    </lineage>
</organism>
<gene>
    <name evidence="2" type="ORF">GCM10008027_34960</name>
</gene>
<protein>
    <recommendedName>
        <fullName evidence="4">Phage portal protein</fullName>
    </recommendedName>
</protein>
<evidence type="ECO:0008006" key="4">
    <source>
        <dbReference type="Google" id="ProtNLM"/>
    </source>
</evidence>
<name>A0ABQ1U0L2_9GAMM</name>
<feature type="region of interest" description="Disordered" evidence="1">
    <location>
        <begin position="289"/>
        <end position="321"/>
    </location>
</feature>
<sequence length="507" mass="56068">MFGSKKRKAKQEAEFAAKIAAIVTETIASNTAANESATTFKEAAGAMAGSIDADDHLYSKLSGDSNRNLSGPTRARMNKIAPYLWQSNMIANRIIELPLAYLLAEGVKVTNDDEDYQAVIDAFWTHPINNMAIKLEKKVRELSIFGEQFYPAFVNPLSGEVQLSYLDPAHVEEVIYDPRNPEQPVGVKTKRMTNGRQYIYRVIINGPESVFTKQTQRLREGFNDGDIFYFSINSFCAHGRGNSDLTAQCDFLDLYDDFIFGEGDRAENSRAFVWDVTLKGADQNKVNARAAEIESNPPRPGSANVHNDSEEWKAESPNLGSGDTEALAKLFRNHMLGGATMPPSWFADGGDVNRANGEAMAEPTFKILAMRQRYIIYMLHEIATFVIRQYYTATMGIEPDRMVETDVFKSKVVMPEMTAKDISRYAAALQQVVVAVNLGITQGIMTEETGLSVIASIADRLGVEIDPEQELINAQAAIAQKAKDQVKADTFNEFDGADDAGVDDDTE</sequence>
<evidence type="ECO:0000256" key="1">
    <source>
        <dbReference type="SAM" id="MobiDB-lite"/>
    </source>
</evidence>
<dbReference type="EMBL" id="BMIT01000017">
    <property type="protein sequence ID" value="GGF07058.1"/>
    <property type="molecule type" value="Genomic_DNA"/>
</dbReference>
<dbReference type="Proteomes" id="UP000638462">
    <property type="component" value="Unassembled WGS sequence"/>
</dbReference>
<proteinExistence type="predicted"/>
<comment type="caution">
    <text evidence="2">The sequence shown here is derived from an EMBL/GenBank/DDBJ whole genome shotgun (WGS) entry which is preliminary data.</text>
</comment>
<evidence type="ECO:0000313" key="3">
    <source>
        <dbReference type="Proteomes" id="UP000638462"/>
    </source>
</evidence>
<keyword evidence="3" id="KW-1185">Reference proteome</keyword>
<evidence type="ECO:0000313" key="2">
    <source>
        <dbReference type="EMBL" id="GGF07058.1"/>
    </source>
</evidence>
<dbReference type="RefSeq" id="WP_188730638.1">
    <property type="nucleotide sequence ID" value="NZ_BMIT01000017.1"/>
</dbReference>
<accession>A0ABQ1U0L2</accession>